<keyword evidence="7" id="KW-0813">Transport</keyword>
<accession>A0AAW1YGH7</accession>
<evidence type="ECO:0000313" key="9">
    <source>
        <dbReference type="Proteomes" id="UP001457282"/>
    </source>
</evidence>
<feature type="transmembrane region" description="Helical" evidence="7">
    <location>
        <begin position="65"/>
        <end position="83"/>
    </location>
</feature>
<dbReference type="PANTHER" id="PTHR19317:SF76">
    <property type="entry name" value="PRA1 FAMILY PROTEIN C"/>
    <property type="match status" value="1"/>
</dbReference>
<evidence type="ECO:0000256" key="5">
    <source>
        <dbReference type="ARBA" id="ARBA00022989"/>
    </source>
</evidence>
<reference evidence="8 9" key="1">
    <citation type="journal article" date="2023" name="G3 (Bethesda)">
        <title>A chromosome-length genome assembly and annotation of blackberry (Rubus argutus, cv. 'Hillquist').</title>
        <authorList>
            <person name="Bruna T."/>
            <person name="Aryal R."/>
            <person name="Dudchenko O."/>
            <person name="Sargent D.J."/>
            <person name="Mead D."/>
            <person name="Buti M."/>
            <person name="Cavallini A."/>
            <person name="Hytonen T."/>
            <person name="Andres J."/>
            <person name="Pham M."/>
            <person name="Weisz D."/>
            <person name="Mascagni F."/>
            <person name="Usai G."/>
            <person name="Natali L."/>
            <person name="Bassil N."/>
            <person name="Fernandez G.E."/>
            <person name="Lomsadze A."/>
            <person name="Armour M."/>
            <person name="Olukolu B."/>
            <person name="Poorten T."/>
            <person name="Britton C."/>
            <person name="Davik J."/>
            <person name="Ashrafi H."/>
            <person name="Aiden E.L."/>
            <person name="Borodovsky M."/>
            <person name="Worthington M."/>
        </authorList>
    </citation>
    <scope>NUCLEOTIDE SEQUENCE [LARGE SCALE GENOMIC DNA]</scope>
    <source>
        <strain evidence="8">PI 553951</strain>
    </source>
</reference>
<dbReference type="InterPro" id="IPR004895">
    <property type="entry name" value="Prenylated_rab_accept_PRA1"/>
</dbReference>
<comment type="function">
    <text evidence="1 7">May be involved in both secretory and endocytic intracellular trafficking in the endosomal/prevacuolar compartments.</text>
</comment>
<dbReference type="Proteomes" id="UP001457282">
    <property type="component" value="Unassembled WGS sequence"/>
</dbReference>
<keyword evidence="4 7" id="KW-0812">Transmembrane</keyword>
<dbReference type="GO" id="GO:0016192">
    <property type="term" value="P:vesicle-mediated transport"/>
    <property type="evidence" value="ECO:0007669"/>
    <property type="project" value="UniProtKB-ARBA"/>
</dbReference>
<dbReference type="GO" id="GO:0005794">
    <property type="term" value="C:Golgi apparatus"/>
    <property type="evidence" value="ECO:0007669"/>
    <property type="project" value="TreeGrafter"/>
</dbReference>
<protein>
    <recommendedName>
        <fullName evidence="7">PRA1 family protein</fullName>
    </recommendedName>
</protein>
<dbReference type="Pfam" id="PF03208">
    <property type="entry name" value="PRA1"/>
    <property type="match status" value="1"/>
</dbReference>
<evidence type="ECO:0000256" key="6">
    <source>
        <dbReference type="ARBA" id="ARBA00023136"/>
    </source>
</evidence>
<evidence type="ECO:0000313" key="8">
    <source>
        <dbReference type="EMBL" id="KAK9947937.1"/>
    </source>
</evidence>
<dbReference type="EMBL" id="JBEDUW010000001">
    <property type="protein sequence ID" value="KAK9947937.1"/>
    <property type="molecule type" value="Genomic_DNA"/>
</dbReference>
<dbReference type="GO" id="GO:0016020">
    <property type="term" value="C:membrane"/>
    <property type="evidence" value="ECO:0007669"/>
    <property type="project" value="UniProtKB-SubCell"/>
</dbReference>
<feature type="transmembrane region" description="Helical" evidence="7">
    <location>
        <begin position="117"/>
        <end position="137"/>
    </location>
</feature>
<organism evidence="8 9">
    <name type="scientific">Rubus argutus</name>
    <name type="common">Southern blackberry</name>
    <dbReference type="NCBI Taxonomy" id="59490"/>
    <lineage>
        <taxon>Eukaryota</taxon>
        <taxon>Viridiplantae</taxon>
        <taxon>Streptophyta</taxon>
        <taxon>Embryophyta</taxon>
        <taxon>Tracheophyta</taxon>
        <taxon>Spermatophyta</taxon>
        <taxon>Magnoliopsida</taxon>
        <taxon>eudicotyledons</taxon>
        <taxon>Gunneridae</taxon>
        <taxon>Pentapetalae</taxon>
        <taxon>rosids</taxon>
        <taxon>fabids</taxon>
        <taxon>Rosales</taxon>
        <taxon>Rosaceae</taxon>
        <taxon>Rosoideae</taxon>
        <taxon>Rosoideae incertae sedis</taxon>
        <taxon>Rubus</taxon>
    </lineage>
</organism>
<evidence type="ECO:0000256" key="7">
    <source>
        <dbReference type="RuleBase" id="RU363107"/>
    </source>
</evidence>
<keyword evidence="9" id="KW-1185">Reference proteome</keyword>
<evidence type="ECO:0000256" key="3">
    <source>
        <dbReference type="ARBA" id="ARBA00006483"/>
    </source>
</evidence>
<sequence length="199" mass="22302">MTTYGTIPTEPLPSSNLNFVSQAKEQIELCLGKQRPWLEMIQLQDLKPPSTFNQSIQRIRTNVSFYRMNYAIIVFFILFISLLWHPISLIVFIVTMAAWLFLYFLHDKPLVVLGHEIDQRVLMAGLLLVTVLALFLTNVKYNIIMALSIGLAVVLVHGALREPEDVFIVDDDEGLGSGGGHVLKVPLKNAASSSYSLSQ</sequence>
<evidence type="ECO:0000256" key="4">
    <source>
        <dbReference type="ARBA" id="ARBA00022692"/>
    </source>
</evidence>
<feature type="transmembrane region" description="Helical" evidence="7">
    <location>
        <begin position="143"/>
        <end position="160"/>
    </location>
</feature>
<dbReference type="PANTHER" id="PTHR19317">
    <property type="entry name" value="PRENYLATED RAB ACCEPTOR 1-RELATED"/>
    <property type="match status" value="1"/>
</dbReference>
<proteinExistence type="inferred from homology"/>
<comment type="similarity">
    <text evidence="3 7">Belongs to the PRA1 family.</text>
</comment>
<evidence type="ECO:0000256" key="2">
    <source>
        <dbReference type="ARBA" id="ARBA00004127"/>
    </source>
</evidence>
<evidence type="ECO:0000256" key="1">
    <source>
        <dbReference type="ARBA" id="ARBA00002501"/>
    </source>
</evidence>
<keyword evidence="5 7" id="KW-1133">Transmembrane helix</keyword>
<dbReference type="AlphaFoldDB" id="A0AAW1YGH7"/>
<dbReference type="GO" id="GO:0005783">
    <property type="term" value="C:endoplasmic reticulum"/>
    <property type="evidence" value="ECO:0007669"/>
    <property type="project" value="TreeGrafter"/>
</dbReference>
<gene>
    <name evidence="8" type="ORF">M0R45_003532</name>
</gene>
<comment type="subcellular location">
    <subcellularLocation>
        <location evidence="2">Endomembrane system</location>
        <topology evidence="2">Multi-pass membrane protein</topology>
    </subcellularLocation>
    <subcellularLocation>
        <location evidence="7">Membrane</location>
        <topology evidence="7">Multi-pass membrane protein</topology>
    </subcellularLocation>
</comment>
<name>A0AAW1YGH7_RUBAR</name>
<keyword evidence="6 7" id="KW-0472">Membrane</keyword>
<comment type="caution">
    <text evidence="8">The sequence shown here is derived from an EMBL/GenBank/DDBJ whole genome shotgun (WGS) entry which is preliminary data.</text>
</comment>